<protein>
    <submittedName>
        <fullName evidence="1">Uncharacterized protein</fullName>
    </submittedName>
</protein>
<sequence length="52" mass="5710">MIINIAVAAAATATAFLAVDINSCVIPIITAITIDDVFFQLLWWDNQFDLLL</sequence>
<dbReference type="Proteomes" id="UP000095751">
    <property type="component" value="Unassembled WGS sequence"/>
</dbReference>
<organism evidence="1 2">
    <name type="scientific">Fragilariopsis cylindrus CCMP1102</name>
    <dbReference type="NCBI Taxonomy" id="635003"/>
    <lineage>
        <taxon>Eukaryota</taxon>
        <taxon>Sar</taxon>
        <taxon>Stramenopiles</taxon>
        <taxon>Ochrophyta</taxon>
        <taxon>Bacillariophyta</taxon>
        <taxon>Bacillariophyceae</taxon>
        <taxon>Bacillariophycidae</taxon>
        <taxon>Bacillariales</taxon>
        <taxon>Bacillariaceae</taxon>
        <taxon>Fragilariopsis</taxon>
    </lineage>
</organism>
<evidence type="ECO:0000313" key="2">
    <source>
        <dbReference type="Proteomes" id="UP000095751"/>
    </source>
</evidence>
<proteinExistence type="predicted"/>
<dbReference type="KEGG" id="fcy:FRACYDRAFT_218496"/>
<dbReference type="InParanoid" id="A0A1E7F7T5"/>
<keyword evidence="2" id="KW-1185">Reference proteome</keyword>
<accession>A0A1E7F7T5</accession>
<gene>
    <name evidence="1" type="ORF">FRACYDRAFT_218496</name>
</gene>
<reference evidence="1 2" key="1">
    <citation type="submission" date="2016-09" db="EMBL/GenBank/DDBJ databases">
        <title>Extensive genetic diversity and differential bi-allelic expression allows diatom success in the polar Southern Ocean.</title>
        <authorList>
            <consortium name="DOE Joint Genome Institute"/>
            <person name="Mock T."/>
            <person name="Otillar R.P."/>
            <person name="Strauss J."/>
            <person name="Dupont C."/>
            <person name="Frickenhaus S."/>
            <person name="Maumus F."/>
            <person name="Mcmullan M."/>
            <person name="Sanges R."/>
            <person name="Schmutz J."/>
            <person name="Toseland A."/>
            <person name="Valas R."/>
            <person name="Veluchamy A."/>
            <person name="Ward B.J."/>
            <person name="Allen A."/>
            <person name="Barry K."/>
            <person name="Falciatore A."/>
            <person name="Ferrante M."/>
            <person name="Fortunato A.E."/>
            <person name="Gloeckner G."/>
            <person name="Gruber A."/>
            <person name="Hipkin R."/>
            <person name="Janech M."/>
            <person name="Kroth P."/>
            <person name="Leese F."/>
            <person name="Lindquist E."/>
            <person name="Lyon B.R."/>
            <person name="Martin J."/>
            <person name="Mayer C."/>
            <person name="Parker M."/>
            <person name="Quesneville H."/>
            <person name="Raymond J."/>
            <person name="Uhlig C."/>
            <person name="Valentin K.U."/>
            <person name="Worden A.Z."/>
            <person name="Armbrust E.V."/>
            <person name="Bowler C."/>
            <person name="Green B."/>
            <person name="Moulton V."/>
            <person name="Van Oosterhout C."/>
            <person name="Grigoriev I."/>
        </authorList>
    </citation>
    <scope>NUCLEOTIDE SEQUENCE [LARGE SCALE GENOMIC DNA]</scope>
    <source>
        <strain evidence="1 2">CCMP1102</strain>
    </source>
</reference>
<dbReference type="EMBL" id="KV784360">
    <property type="protein sequence ID" value="OEU14199.1"/>
    <property type="molecule type" value="Genomic_DNA"/>
</dbReference>
<name>A0A1E7F7T5_9STRA</name>
<dbReference type="AlphaFoldDB" id="A0A1E7F7T5"/>
<evidence type="ECO:0000313" key="1">
    <source>
        <dbReference type="EMBL" id="OEU14199.1"/>
    </source>
</evidence>